<dbReference type="GO" id="GO:0006508">
    <property type="term" value="P:proteolysis"/>
    <property type="evidence" value="ECO:0007669"/>
    <property type="project" value="UniProtKB-KW"/>
</dbReference>
<evidence type="ECO:0000256" key="9">
    <source>
        <dbReference type="SAM" id="SignalP"/>
    </source>
</evidence>
<dbReference type="AlphaFoldDB" id="A0A285CL14"/>
<dbReference type="InterPro" id="IPR007863">
    <property type="entry name" value="Peptidase_M16_C"/>
</dbReference>
<evidence type="ECO:0000256" key="1">
    <source>
        <dbReference type="ARBA" id="ARBA00001947"/>
    </source>
</evidence>
<dbReference type="PROSITE" id="PS00143">
    <property type="entry name" value="INSULINASE"/>
    <property type="match status" value="1"/>
</dbReference>
<dbReference type="GO" id="GO:0046872">
    <property type="term" value="F:metal ion binding"/>
    <property type="evidence" value="ECO:0007669"/>
    <property type="project" value="UniProtKB-KW"/>
</dbReference>
<dbReference type="RefSeq" id="WP_097029079.1">
    <property type="nucleotide sequence ID" value="NZ_OAOQ01000002.1"/>
</dbReference>
<evidence type="ECO:0000256" key="3">
    <source>
        <dbReference type="ARBA" id="ARBA00022670"/>
    </source>
</evidence>
<feature type="domain" description="Peptidase M16 C-terminal" evidence="11">
    <location>
        <begin position="189"/>
        <end position="374"/>
    </location>
</feature>
<comment type="similarity">
    <text evidence="2 8">Belongs to the peptidase M16 family.</text>
</comment>
<dbReference type="InterPro" id="IPR011765">
    <property type="entry name" value="Pept_M16_N"/>
</dbReference>
<feature type="domain" description="Peptidase M16 N-terminal" evidence="10">
    <location>
        <begin position="35"/>
        <end position="180"/>
    </location>
</feature>
<dbReference type="InterPro" id="IPR011249">
    <property type="entry name" value="Metalloenz_LuxS/M16"/>
</dbReference>
<evidence type="ECO:0000256" key="7">
    <source>
        <dbReference type="ARBA" id="ARBA00023049"/>
    </source>
</evidence>
<dbReference type="PANTHER" id="PTHR43690:SF17">
    <property type="entry name" value="PROTEIN YHJJ"/>
    <property type="match status" value="1"/>
</dbReference>
<dbReference type="InterPro" id="IPR050626">
    <property type="entry name" value="Peptidase_M16"/>
</dbReference>
<keyword evidence="4" id="KW-0479">Metal-binding</keyword>
<feature type="chain" id="PRO_5013103316" evidence="9">
    <location>
        <begin position="22"/>
        <end position="446"/>
    </location>
</feature>
<accession>A0A285CL14</accession>
<evidence type="ECO:0000256" key="4">
    <source>
        <dbReference type="ARBA" id="ARBA00022723"/>
    </source>
</evidence>
<organism evidence="12 13">
    <name type="scientific">Cereibacter ovatus</name>
    <dbReference type="NCBI Taxonomy" id="439529"/>
    <lineage>
        <taxon>Bacteria</taxon>
        <taxon>Pseudomonadati</taxon>
        <taxon>Pseudomonadota</taxon>
        <taxon>Alphaproteobacteria</taxon>
        <taxon>Rhodobacterales</taxon>
        <taxon>Paracoccaceae</taxon>
        <taxon>Cereibacter</taxon>
    </lineage>
</organism>
<dbReference type="Pfam" id="PF05193">
    <property type="entry name" value="Peptidase_M16_C"/>
    <property type="match status" value="1"/>
</dbReference>
<evidence type="ECO:0000259" key="11">
    <source>
        <dbReference type="Pfam" id="PF05193"/>
    </source>
</evidence>
<keyword evidence="13" id="KW-1185">Reference proteome</keyword>
<evidence type="ECO:0000256" key="6">
    <source>
        <dbReference type="ARBA" id="ARBA00022833"/>
    </source>
</evidence>
<dbReference type="Pfam" id="PF00675">
    <property type="entry name" value="Peptidase_M16"/>
    <property type="match status" value="1"/>
</dbReference>
<keyword evidence="3 12" id="KW-0645">Protease</keyword>
<keyword evidence="6" id="KW-0862">Zinc</keyword>
<evidence type="ECO:0000256" key="5">
    <source>
        <dbReference type="ARBA" id="ARBA00022801"/>
    </source>
</evidence>
<comment type="cofactor">
    <cofactor evidence="1">
        <name>Zn(2+)</name>
        <dbReference type="ChEBI" id="CHEBI:29105"/>
    </cofactor>
</comment>
<dbReference type="EMBL" id="OAOQ01000002">
    <property type="protein sequence ID" value="SNX68251.1"/>
    <property type="molecule type" value="Genomic_DNA"/>
</dbReference>
<keyword evidence="7" id="KW-0482">Metalloprotease</keyword>
<protein>
    <submittedName>
        <fullName evidence="12">Zinc protease</fullName>
    </submittedName>
</protein>
<feature type="signal peptide" evidence="9">
    <location>
        <begin position="1"/>
        <end position="21"/>
    </location>
</feature>
<keyword evidence="9" id="KW-0732">Signal</keyword>
<proteinExistence type="inferred from homology"/>
<dbReference type="Proteomes" id="UP000219467">
    <property type="component" value="Unassembled WGS sequence"/>
</dbReference>
<name>A0A285CL14_9RHOB</name>
<evidence type="ECO:0000313" key="13">
    <source>
        <dbReference type="Proteomes" id="UP000219467"/>
    </source>
</evidence>
<reference evidence="13" key="1">
    <citation type="submission" date="2017-08" db="EMBL/GenBank/DDBJ databases">
        <authorList>
            <person name="Varghese N."/>
            <person name="Submissions S."/>
        </authorList>
    </citation>
    <scope>NUCLEOTIDE SEQUENCE [LARGE SCALE GENOMIC DNA]</scope>
    <source>
        <strain evidence="13">JA234</strain>
    </source>
</reference>
<evidence type="ECO:0000256" key="8">
    <source>
        <dbReference type="RuleBase" id="RU004447"/>
    </source>
</evidence>
<sequence>MLRRLAFAAVAGMTFPLLAFADTVTDFRLANGMEVVVIEDHRAPVVTHMVWYRVGAADEPPGHSGIAHFLEHLMFKGTDEMAAGEFSAVVEAQGGDGNAFTSWDYTAYFQRVAADRLDLMMKMEADRMRDLQMTEDDVLTERQVVLEERSQRTDSDPGALFSEQRQAALYLNHPYGTPIIGWRHEIEQLDRADAFSFYRTYYAPNNAILVVAGDVTPDQVRRLAETHYGGLEPTPNLPERLRPQEPPQLAERRIAFADPRVAQPYVARSYLAPARDSGAQEKAAALTLLAELLGGSPTTSVLARALQFGESPKAVWTQAWYDGGALDYGSLGLAVVPIPGVDLQAAEDAMDAALARFLKDGPDPEDFARIKTQLRAQDIYARDSVDGLARRYGAALTTGLTVQDVDQWPELLQAVTSEQVMAVAQEVFDRRRAVTGWLMQQEGQSQ</sequence>
<dbReference type="InterPro" id="IPR001431">
    <property type="entry name" value="Pept_M16_Zn_BS"/>
</dbReference>
<dbReference type="GO" id="GO:0004222">
    <property type="term" value="F:metalloendopeptidase activity"/>
    <property type="evidence" value="ECO:0007669"/>
    <property type="project" value="InterPro"/>
</dbReference>
<evidence type="ECO:0000313" key="12">
    <source>
        <dbReference type="EMBL" id="SNX68251.1"/>
    </source>
</evidence>
<keyword evidence="5" id="KW-0378">Hydrolase</keyword>
<dbReference type="OrthoDB" id="9811314at2"/>
<evidence type="ECO:0000259" key="10">
    <source>
        <dbReference type="Pfam" id="PF00675"/>
    </source>
</evidence>
<gene>
    <name evidence="12" type="ORF">SAMN05878503_10229</name>
</gene>
<dbReference type="SUPFAM" id="SSF63411">
    <property type="entry name" value="LuxS/MPP-like metallohydrolase"/>
    <property type="match status" value="2"/>
</dbReference>
<dbReference type="PANTHER" id="PTHR43690">
    <property type="entry name" value="NARDILYSIN"/>
    <property type="match status" value="1"/>
</dbReference>
<evidence type="ECO:0000256" key="2">
    <source>
        <dbReference type="ARBA" id="ARBA00007261"/>
    </source>
</evidence>
<dbReference type="Gene3D" id="3.30.830.10">
    <property type="entry name" value="Metalloenzyme, LuxS/M16 peptidase-like"/>
    <property type="match status" value="2"/>
</dbReference>